<dbReference type="InterPro" id="IPR015946">
    <property type="entry name" value="KH_dom-like_a/b"/>
</dbReference>
<evidence type="ECO:0000256" key="4">
    <source>
        <dbReference type="ARBA" id="ARBA00022737"/>
    </source>
</evidence>
<dbReference type="Gene3D" id="3.40.50.300">
    <property type="entry name" value="P-loop containing nucleotide triphosphate hydrolases"/>
    <property type="match status" value="2"/>
</dbReference>
<evidence type="ECO:0000256" key="9">
    <source>
        <dbReference type="PROSITE-ProRule" id="PRU01049"/>
    </source>
</evidence>
<evidence type="ECO:0000313" key="12">
    <source>
        <dbReference type="EMBL" id="MES0874370.1"/>
    </source>
</evidence>
<protein>
    <recommendedName>
        <fullName evidence="2 8">GTPase Der</fullName>
    </recommendedName>
    <alternativeName>
        <fullName evidence="7 8">GTP-binding protein EngA</fullName>
    </alternativeName>
</protein>
<dbReference type="CDD" id="cd01895">
    <property type="entry name" value="EngA2"/>
    <property type="match status" value="1"/>
</dbReference>
<feature type="binding site" evidence="8">
    <location>
        <begin position="123"/>
        <end position="126"/>
    </location>
    <ligand>
        <name>GTP</name>
        <dbReference type="ChEBI" id="CHEBI:37565"/>
        <label>1</label>
    </ligand>
</feature>
<keyword evidence="3 8" id="KW-0690">Ribosome biogenesis</keyword>
<keyword evidence="4 10" id="KW-0677">Repeat</keyword>
<dbReference type="Gene3D" id="3.30.300.20">
    <property type="match status" value="1"/>
</dbReference>
<feature type="binding site" evidence="8">
    <location>
        <begin position="235"/>
        <end position="239"/>
    </location>
    <ligand>
        <name>GTP</name>
        <dbReference type="ChEBI" id="CHEBI:37565"/>
        <label>2</label>
    </ligand>
</feature>
<evidence type="ECO:0000256" key="8">
    <source>
        <dbReference type="HAMAP-Rule" id="MF_00195"/>
    </source>
</evidence>
<sequence>MQSAKLPTVVLVGRPNVGKSTLFNRLTETRDALVADLPGLTRDRQYGVARFENRRFMVVDTGGLMPESRDPLAVLAEEQARMALDEADRVLFLVDAKVGLTPSDVAIARELRKRGQVLTLVVNKAEGRDVLAAAAEFHALGLGVPHVISAEKGQGVPALLRGVLDGLPVVPDDATQDQDDRVCVAIVGRPNVGKSTLVNRLLGEERLLAADVPGTTRDAISVDFEYEGRAFRLIDTAGVRRRARIWEGVEKISIVKTLQAIERAHVVIAVVDAQADIGEQDARLMGLIAQRGRAMVLAVNKWDGLAGDVREQVRYQIGLKLPFLDYAPTVFISARHGSGLGELMAFVQQAYASTMRELPTAEVTRVLEQAVEAHPPPAVLGRRIKLRYAHQGGRNPPRIVVHGNQTEKLPVAYKRYLANRFRDAFELVGVPLLLTFKTGDNPYKDKKNVLSARQIRKRRRLMAHVKR</sequence>
<evidence type="ECO:0000256" key="1">
    <source>
        <dbReference type="ARBA" id="ARBA00008279"/>
    </source>
</evidence>
<dbReference type="InterPro" id="IPR032859">
    <property type="entry name" value="KH_dom-like"/>
</dbReference>
<dbReference type="InterPro" id="IPR027417">
    <property type="entry name" value="P-loop_NTPase"/>
</dbReference>
<dbReference type="PANTHER" id="PTHR43834:SF6">
    <property type="entry name" value="GTPASE DER"/>
    <property type="match status" value="1"/>
</dbReference>
<evidence type="ECO:0000256" key="6">
    <source>
        <dbReference type="ARBA" id="ARBA00023134"/>
    </source>
</evidence>
<dbReference type="HAMAP" id="MF_00195">
    <property type="entry name" value="GTPase_Der"/>
    <property type="match status" value="1"/>
</dbReference>
<evidence type="ECO:0000256" key="7">
    <source>
        <dbReference type="ARBA" id="ARBA00032345"/>
    </source>
</evidence>
<keyword evidence="12" id="KW-0378">Hydrolase</keyword>
<evidence type="ECO:0000313" key="13">
    <source>
        <dbReference type="Proteomes" id="UP001465331"/>
    </source>
</evidence>
<feature type="binding site" evidence="8">
    <location>
        <begin position="300"/>
        <end position="303"/>
    </location>
    <ligand>
        <name>GTP</name>
        <dbReference type="ChEBI" id="CHEBI:37565"/>
        <label>2</label>
    </ligand>
</feature>
<proteinExistence type="inferred from homology"/>
<dbReference type="InterPro" id="IPR006073">
    <property type="entry name" value="GTP-bd"/>
</dbReference>
<keyword evidence="5 8" id="KW-0547">Nucleotide-binding</keyword>
<feature type="domain" description="EngA-type G" evidence="11">
    <location>
        <begin position="182"/>
        <end position="355"/>
    </location>
</feature>
<dbReference type="Pfam" id="PF14714">
    <property type="entry name" value="KH_dom-like"/>
    <property type="match status" value="1"/>
</dbReference>
<name>A0ABV2AAU6_9GAMM</name>
<feature type="binding site" evidence="8">
    <location>
        <begin position="13"/>
        <end position="20"/>
    </location>
    <ligand>
        <name>GTP</name>
        <dbReference type="ChEBI" id="CHEBI:37565"/>
        <label>1</label>
    </ligand>
</feature>
<dbReference type="PROSITE" id="PS51712">
    <property type="entry name" value="G_ENGA"/>
    <property type="match status" value="2"/>
</dbReference>
<dbReference type="NCBIfam" id="TIGR00231">
    <property type="entry name" value="small_GTP"/>
    <property type="match status" value="2"/>
</dbReference>
<organism evidence="12 13">
    <name type="scientific">Sinimarinibacterium thermocellulolyticum</name>
    <dbReference type="NCBI Taxonomy" id="3170016"/>
    <lineage>
        <taxon>Bacteria</taxon>
        <taxon>Pseudomonadati</taxon>
        <taxon>Pseudomonadota</taxon>
        <taxon>Gammaproteobacteria</taxon>
        <taxon>Nevskiales</taxon>
        <taxon>Nevskiaceae</taxon>
        <taxon>Sinimarinibacterium</taxon>
    </lineage>
</organism>
<comment type="similarity">
    <text evidence="1 8 9 10">Belongs to the TRAFAC class TrmE-Era-EngA-EngB-Septin-like GTPase superfamily. EngA (Der) GTPase family.</text>
</comment>
<dbReference type="PIRSF" id="PIRSF006485">
    <property type="entry name" value="GTP-binding_EngA"/>
    <property type="match status" value="1"/>
</dbReference>
<dbReference type="InterPro" id="IPR031166">
    <property type="entry name" value="G_ENGA"/>
</dbReference>
<evidence type="ECO:0000256" key="10">
    <source>
        <dbReference type="RuleBase" id="RU004481"/>
    </source>
</evidence>
<dbReference type="RefSeq" id="WP_352889507.1">
    <property type="nucleotide sequence ID" value="NZ_JBEPIJ010000010.1"/>
</dbReference>
<dbReference type="InterPro" id="IPR016484">
    <property type="entry name" value="GTPase_Der"/>
</dbReference>
<gene>
    <name evidence="8 12" type="primary">der</name>
    <name evidence="12" type="ORF">ABSH63_10200</name>
</gene>
<dbReference type="InterPro" id="IPR005225">
    <property type="entry name" value="Small_GTP-bd"/>
</dbReference>
<keyword evidence="6 8" id="KW-0342">GTP-binding</keyword>
<comment type="subunit">
    <text evidence="8">Associates with the 50S ribosomal subunit.</text>
</comment>
<dbReference type="Pfam" id="PF01926">
    <property type="entry name" value="MMR_HSR1"/>
    <property type="match status" value="2"/>
</dbReference>
<comment type="function">
    <text evidence="8 10">GTPase that plays an essential role in the late steps of ribosome biogenesis.</text>
</comment>
<keyword evidence="13" id="KW-1185">Reference proteome</keyword>
<dbReference type="GO" id="GO:0016787">
    <property type="term" value="F:hydrolase activity"/>
    <property type="evidence" value="ECO:0007669"/>
    <property type="project" value="UniProtKB-KW"/>
</dbReference>
<dbReference type="PANTHER" id="PTHR43834">
    <property type="entry name" value="GTPASE DER"/>
    <property type="match status" value="1"/>
</dbReference>
<dbReference type="NCBIfam" id="TIGR03594">
    <property type="entry name" value="GTPase_EngA"/>
    <property type="match status" value="1"/>
</dbReference>
<accession>A0ABV2AAU6</accession>
<feature type="domain" description="EngA-type G" evidence="11">
    <location>
        <begin position="7"/>
        <end position="171"/>
    </location>
</feature>
<feature type="binding site" evidence="8">
    <location>
        <begin position="188"/>
        <end position="195"/>
    </location>
    <ligand>
        <name>GTP</name>
        <dbReference type="ChEBI" id="CHEBI:37565"/>
        <label>2</label>
    </ligand>
</feature>
<comment type="caution">
    <text evidence="12">The sequence shown here is derived from an EMBL/GenBank/DDBJ whole genome shotgun (WGS) entry which is preliminary data.</text>
</comment>
<dbReference type="SUPFAM" id="SSF52540">
    <property type="entry name" value="P-loop containing nucleoside triphosphate hydrolases"/>
    <property type="match status" value="2"/>
</dbReference>
<dbReference type="Proteomes" id="UP001465331">
    <property type="component" value="Unassembled WGS sequence"/>
</dbReference>
<dbReference type="EMBL" id="JBEPIJ010000010">
    <property type="protein sequence ID" value="MES0874370.1"/>
    <property type="molecule type" value="Genomic_DNA"/>
</dbReference>
<dbReference type="PRINTS" id="PR00326">
    <property type="entry name" value="GTP1OBG"/>
</dbReference>
<reference evidence="12 13" key="1">
    <citation type="submission" date="2024-06" db="EMBL/GenBank/DDBJ databases">
        <authorList>
            <person name="Li Z."/>
            <person name="Jiang Y."/>
        </authorList>
    </citation>
    <scope>NUCLEOTIDE SEQUENCE [LARGE SCALE GENOMIC DNA]</scope>
    <source>
        <strain evidence="12 13">HSW-8</strain>
    </source>
</reference>
<evidence type="ECO:0000259" key="11">
    <source>
        <dbReference type="PROSITE" id="PS51712"/>
    </source>
</evidence>
<feature type="binding site" evidence="8">
    <location>
        <begin position="60"/>
        <end position="64"/>
    </location>
    <ligand>
        <name>GTP</name>
        <dbReference type="ChEBI" id="CHEBI:37565"/>
        <label>1</label>
    </ligand>
</feature>
<dbReference type="CDD" id="cd01894">
    <property type="entry name" value="EngA1"/>
    <property type="match status" value="1"/>
</dbReference>
<evidence type="ECO:0000256" key="2">
    <source>
        <dbReference type="ARBA" id="ARBA00020953"/>
    </source>
</evidence>
<evidence type="ECO:0000256" key="5">
    <source>
        <dbReference type="ARBA" id="ARBA00022741"/>
    </source>
</evidence>
<evidence type="ECO:0000256" key="3">
    <source>
        <dbReference type="ARBA" id="ARBA00022517"/>
    </source>
</evidence>